<gene>
    <name evidence="1" type="ORF">BKA00_004466</name>
</gene>
<evidence type="ECO:0000313" key="2">
    <source>
        <dbReference type="Proteomes" id="UP000546324"/>
    </source>
</evidence>
<accession>A0A7X0G2F3</accession>
<dbReference type="Proteomes" id="UP000546324">
    <property type="component" value="Unassembled WGS sequence"/>
</dbReference>
<reference evidence="1 2" key="1">
    <citation type="submission" date="2020-08" db="EMBL/GenBank/DDBJ databases">
        <title>Sequencing the genomes of 1000 actinobacteria strains.</title>
        <authorList>
            <person name="Klenk H.-P."/>
        </authorList>
    </citation>
    <scope>NUCLEOTIDE SEQUENCE [LARGE SCALE GENOMIC DNA]</scope>
    <source>
        <strain evidence="1 2">DSM 43675</strain>
    </source>
</reference>
<name>A0A7X0G2F3_9ACTN</name>
<protein>
    <submittedName>
        <fullName evidence="1">Uncharacterized protein</fullName>
    </submittedName>
</protein>
<organism evidence="1 2">
    <name type="scientific">Actinomadura coerulea</name>
    <dbReference type="NCBI Taxonomy" id="46159"/>
    <lineage>
        <taxon>Bacteria</taxon>
        <taxon>Bacillati</taxon>
        <taxon>Actinomycetota</taxon>
        <taxon>Actinomycetes</taxon>
        <taxon>Streptosporangiales</taxon>
        <taxon>Thermomonosporaceae</taxon>
        <taxon>Actinomadura</taxon>
    </lineage>
</organism>
<dbReference type="EMBL" id="JACHMQ010000001">
    <property type="protein sequence ID" value="MBB6397552.1"/>
    <property type="molecule type" value="Genomic_DNA"/>
</dbReference>
<proteinExistence type="predicted"/>
<evidence type="ECO:0000313" key="1">
    <source>
        <dbReference type="EMBL" id="MBB6397552.1"/>
    </source>
</evidence>
<keyword evidence="2" id="KW-1185">Reference proteome</keyword>
<dbReference type="AlphaFoldDB" id="A0A7X0G2F3"/>
<dbReference type="RefSeq" id="WP_185027947.1">
    <property type="nucleotide sequence ID" value="NZ_JACHMQ010000001.1"/>
</dbReference>
<sequence>MALRLTPGGLLTAADEARIAELAAMDDEAFTTAVEDHLRLLTEDSRRPLWAPALAPRTRDALARLATSPGGGRAKGLGARARAEHNLISAALALAAES</sequence>
<comment type="caution">
    <text evidence="1">The sequence shown here is derived from an EMBL/GenBank/DDBJ whole genome shotgun (WGS) entry which is preliminary data.</text>
</comment>